<evidence type="ECO:0008006" key="6">
    <source>
        <dbReference type="Google" id="ProtNLM"/>
    </source>
</evidence>
<dbReference type="Pfam" id="PF07521">
    <property type="entry name" value="RMMBL"/>
    <property type="match status" value="1"/>
</dbReference>
<dbReference type="Pfam" id="PF00753">
    <property type="entry name" value="Lactamase_B"/>
    <property type="match status" value="1"/>
</dbReference>
<evidence type="ECO:0000256" key="1">
    <source>
        <dbReference type="ARBA" id="ARBA00022801"/>
    </source>
</evidence>
<dbReference type="EMBL" id="FMBI01000027">
    <property type="protein sequence ID" value="SCC16000.1"/>
    <property type="molecule type" value="Genomic_DNA"/>
</dbReference>
<dbReference type="InterPro" id="IPR001279">
    <property type="entry name" value="Metallo-B-lactamas"/>
</dbReference>
<feature type="domain" description="Beta-Casp" evidence="3">
    <location>
        <begin position="252"/>
        <end position="366"/>
    </location>
</feature>
<dbReference type="Proteomes" id="UP000195991">
    <property type="component" value="Unassembled WGS sequence"/>
</dbReference>
<name>A0A1C4CA58_BACTU</name>
<proteinExistence type="predicted"/>
<dbReference type="SMART" id="SM01027">
    <property type="entry name" value="Beta-Casp"/>
    <property type="match status" value="1"/>
</dbReference>
<evidence type="ECO:0000313" key="4">
    <source>
        <dbReference type="EMBL" id="SCC16000.1"/>
    </source>
</evidence>
<gene>
    <name evidence="4" type="ORF">BTT61001_01674</name>
</gene>
<dbReference type="GO" id="GO:0016787">
    <property type="term" value="F:hydrolase activity"/>
    <property type="evidence" value="ECO:0007669"/>
    <property type="project" value="UniProtKB-KW"/>
</dbReference>
<evidence type="ECO:0000313" key="5">
    <source>
        <dbReference type="Proteomes" id="UP000195991"/>
    </source>
</evidence>
<dbReference type="SUPFAM" id="SSF56281">
    <property type="entry name" value="Metallo-hydrolase/oxidoreductase"/>
    <property type="match status" value="1"/>
</dbReference>
<keyword evidence="1" id="KW-0378">Hydrolase</keyword>
<accession>A0A1C4CA58</accession>
<protein>
    <recommendedName>
        <fullName evidence="6">MBL fold metallo-hydrolase</fullName>
    </recommendedName>
</protein>
<dbReference type="Gene3D" id="3.40.50.10890">
    <property type="match status" value="1"/>
</dbReference>
<dbReference type="Gene3D" id="3.60.15.10">
    <property type="entry name" value="Ribonuclease Z/Hydroxyacylglutathione hydrolase-like"/>
    <property type="match status" value="1"/>
</dbReference>
<dbReference type="AlphaFoldDB" id="A0A1C4CA58"/>
<dbReference type="SMART" id="SM00849">
    <property type="entry name" value="Lactamase_B"/>
    <property type="match status" value="1"/>
</dbReference>
<dbReference type="PANTHER" id="PTHR11203">
    <property type="entry name" value="CLEAVAGE AND POLYADENYLATION SPECIFICITY FACTOR FAMILY MEMBER"/>
    <property type="match status" value="1"/>
</dbReference>
<evidence type="ECO:0000259" key="2">
    <source>
        <dbReference type="SMART" id="SM00849"/>
    </source>
</evidence>
<dbReference type="PANTHER" id="PTHR11203:SF37">
    <property type="entry name" value="INTEGRATOR COMPLEX SUBUNIT 11"/>
    <property type="match status" value="1"/>
</dbReference>
<reference evidence="4 5" key="1">
    <citation type="submission" date="2016-08" db="EMBL/GenBank/DDBJ databases">
        <authorList>
            <person name="Seilhamer J.J."/>
        </authorList>
    </citation>
    <scope>NUCLEOTIDE SEQUENCE [LARGE SCALE GENOMIC DNA]</scope>
    <source>
        <strain evidence="4 5">IEBC_T61001</strain>
    </source>
</reference>
<dbReference type="InterPro" id="IPR050698">
    <property type="entry name" value="MBL"/>
</dbReference>
<organism evidence="4 5">
    <name type="scientific">Bacillus thuringiensis</name>
    <dbReference type="NCBI Taxonomy" id="1428"/>
    <lineage>
        <taxon>Bacteria</taxon>
        <taxon>Bacillati</taxon>
        <taxon>Bacillota</taxon>
        <taxon>Bacilli</taxon>
        <taxon>Bacillales</taxon>
        <taxon>Bacillaceae</taxon>
        <taxon>Bacillus</taxon>
        <taxon>Bacillus cereus group</taxon>
    </lineage>
</organism>
<dbReference type="InterPro" id="IPR011108">
    <property type="entry name" value="RMMBL"/>
</dbReference>
<dbReference type="InterPro" id="IPR022712">
    <property type="entry name" value="Beta_Casp"/>
</dbReference>
<sequence length="439" mass="51155">MFITSATYGAKTKRGSMMRIEVWGGAGEYGRSCYFVKNKETKIVFDCGINRSYEDSYPKIEREVVPFLDAVFLSHIHEDHTMGLPLLAKYGYKKKIWTTRYTKEQLPAYYEKWRNYNLTQGWNVPYNDQNVKDLNYVYIDEISNSNEWIQITPTLRFQWGYSGHVLGAVWFLVDMSHTFVFYSGDYSAESNILRANLPEKLRGDIKVAIVDAAYHTDDVSQHERINELCTEIERVAQKKGIALLPLPPLGRAQDIVLYLYKKYKEYKELPIIVDQEILDGFEEMFAYKDWLKNNEELEGLMESLKRNIIVMDHDIGTQNSYGIVVMSDANMQTKRAQLYYEQLRHEERNSIIFTGHIAKGSFAEKVMKERVNKECRVKRVPYKVHQSISDVKAMLTTLLPEHTVLVHALKEDTDRLQKKLSTAGYENVHSLTMERIEVI</sequence>
<dbReference type="InterPro" id="IPR036866">
    <property type="entry name" value="RibonucZ/Hydroxyglut_hydro"/>
</dbReference>
<dbReference type="GO" id="GO:0004521">
    <property type="term" value="F:RNA endonuclease activity"/>
    <property type="evidence" value="ECO:0007669"/>
    <property type="project" value="TreeGrafter"/>
</dbReference>
<evidence type="ECO:0000259" key="3">
    <source>
        <dbReference type="SMART" id="SM01027"/>
    </source>
</evidence>
<feature type="domain" description="Metallo-beta-lactamase" evidence="2">
    <location>
        <begin position="30"/>
        <end position="239"/>
    </location>
</feature>